<evidence type="ECO:0000259" key="2">
    <source>
        <dbReference type="Pfam" id="PF10680"/>
    </source>
</evidence>
<dbReference type="AlphaFoldDB" id="A0A9P8LA57"/>
<reference evidence="3" key="1">
    <citation type="submission" date="2021-03" db="EMBL/GenBank/DDBJ databases">
        <title>Comparative genomics and phylogenomic investigation of the class Geoglossomycetes provide insights into ecological specialization and systematics.</title>
        <authorList>
            <person name="Melie T."/>
            <person name="Pirro S."/>
            <person name="Miller A.N."/>
            <person name="Quandt A."/>
        </authorList>
    </citation>
    <scope>NUCLEOTIDE SEQUENCE</scope>
    <source>
        <strain evidence="3">CAQ_001_2017</strain>
    </source>
</reference>
<feature type="region of interest" description="Disordered" evidence="1">
    <location>
        <begin position="1"/>
        <end position="76"/>
    </location>
</feature>
<feature type="region of interest" description="Disordered" evidence="1">
    <location>
        <begin position="336"/>
        <end position="470"/>
    </location>
</feature>
<sequence>MSLLGEDPHEPVHAAPVTRRNDVQTGDEAETAGSSNISGDDADSVSEVSGSGSEALQSVDRPNKYRGPPSTWRSWTEGERKLAASLDQERAADLAIHLYNSHALKRRLWQSKGACTVQGWRSKERWHQLQASLGTETVGDGQDAFIPQKGWTAWPMKPDLVPRAGEGVPQSSSHEVEGNWKHQSRGKIGVPRSSEVLRDCIFGGLLGVAKEKYKERGGDHTQRDNERESCSPSGSSIHTPSPSPSKGRESLAPNDSTVVGGREGRHDSVSRYLSAPRPGLIPMADDEEAYYLLQPIAHHLLSKLDSLLMGLHHAREAHLALPNEKGLSGAQKHLEVDLPATPGRVDSLGRLPTLKDHTRSTKEGKGRPPKDQNVLDDSVLASSDRKGKARRPRKQLHRTTRMLTKDSQAKPDSPLDPTENVSDSDHPVENESGSSLYLSDGISENSPPSSEKRRVTGNPTAKTRHRFKKQRQLGLRDWSDILGVASMVGWEPEAISRAAARCSTLFGEGINFRTLAEEETFLREGRIAEYRPGGTSPPVRNLVEARPFEREHKPTRNYPQHIQLQIDSVRVERTQPKGQWSSAEDSLLCDLKSTLPLSWSKIATH</sequence>
<feature type="domain" description="Rrn9" evidence="2">
    <location>
        <begin position="86"/>
        <end position="166"/>
    </location>
</feature>
<feature type="compositionally biased region" description="Basic and acidic residues" evidence="1">
    <location>
        <begin position="353"/>
        <end position="370"/>
    </location>
</feature>
<dbReference type="InterPro" id="IPR019622">
    <property type="entry name" value="Rrn9_dom"/>
</dbReference>
<organism evidence="3 4">
    <name type="scientific">Trichoglossum hirsutum</name>
    <dbReference type="NCBI Taxonomy" id="265104"/>
    <lineage>
        <taxon>Eukaryota</taxon>
        <taxon>Fungi</taxon>
        <taxon>Dikarya</taxon>
        <taxon>Ascomycota</taxon>
        <taxon>Pezizomycotina</taxon>
        <taxon>Geoglossomycetes</taxon>
        <taxon>Geoglossales</taxon>
        <taxon>Geoglossaceae</taxon>
        <taxon>Trichoglossum</taxon>
    </lineage>
</organism>
<evidence type="ECO:0000313" key="4">
    <source>
        <dbReference type="Proteomes" id="UP000750711"/>
    </source>
</evidence>
<name>A0A9P8LA57_9PEZI</name>
<accession>A0A9P8LA57</accession>
<comment type="caution">
    <text evidence="3">The sequence shown here is derived from an EMBL/GenBank/DDBJ whole genome shotgun (WGS) entry which is preliminary data.</text>
</comment>
<dbReference type="EMBL" id="JAGHQM010000861">
    <property type="protein sequence ID" value="KAH0558388.1"/>
    <property type="molecule type" value="Genomic_DNA"/>
</dbReference>
<feature type="compositionally biased region" description="Basic and acidic residues" evidence="1">
    <location>
        <begin position="1"/>
        <end position="12"/>
    </location>
</feature>
<gene>
    <name evidence="3" type="ORF">GP486_004952</name>
</gene>
<feature type="region of interest" description="Disordered" evidence="1">
    <location>
        <begin position="213"/>
        <end position="279"/>
    </location>
</feature>
<feature type="compositionally biased region" description="Polar residues" evidence="1">
    <location>
        <begin position="431"/>
        <end position="449"/>
    </location>
</feature>
<feature type="compositionally biased region" description="Basic residues" evidence="1">
    <location>
        <begin position="387"/>
        <end position="400"/>
    </location>
</feature>
<keyword evidence="4" id="KW-1185">Reference proteome</keyword>
<evidence type="ECO:0000256" key="1">
    <source>
        <dbReference type="SAM" id="MobiDB-lite"/>
    </source>
</evidence>
<feature type="compositionally biased region" description="Basic and acidic residues" evidence="1">
    <location>
        <begin position="213"/>
        <end position="229"/>
    </location>
</feature>
<feature type="compositionally biased region" description="Low complexity" evidence="1">
    <location>
        <begin position="45"/>
        <end position="55"/>
    </location>
</feature>
<protein>
    <recommendedName>
        <fullName evidence="2">Rrn9 domain-containing protein</fullName>
    </recommendedName>
</protein>
<feature type="non-terminal residue" evidence="3">
    <location>
        <position position="1"/>
    </location>
</feature>
<evidence type="ECO:0000313" key="3">
    <source>
        <dbReference type="EMBL" id="KAH0558388.1"/>
    </source>
</evidence>
<dbReference type="Pfam" id="PF10680">
    <property type="entry name" value="RRN9"/>
    <property type="match status" value="1"/>
</dbReference>
<dbReference type="Proteomes" id="UP000750711">
    <property type="component" value="Unassembled WGS sequence"/>
</dbReference>
<feature type="compositionally biased region" description="Polar residues" evidence="1">
    <location>
        <begin position="230"/>
        <end position="240"/>
    </location>
</feature>
<proteinExistence type="predicted"/>
<feature type="region of interest" description="Disordered" evidence="1">
    <location>
        <begin position="163"/>
        <end position="187"/>
    </location>
</feature>